<proteinExistence type="predicted"/>
<feature type="region of interest" description="Disordered" evidence="1">
    <location>
        <begin position="248"/>
        <end position="273"/>
    </location>
</feature>
<reference evidence="2" key="1">
    <citation type="journal article" date="2023" name="Plant J.">
        <title>The genome of the king protea, Protea cynaroides.</title>
        <authorList>
            <person name="Chang J."/>
            <person name="Duong T.A."/>
            <person name="Schoeman C."/>
            <person name="Ma X."/>
            <person name="Roodt D."/>
            <person name="Barker N."/>
            <person name="Li Z."/>
            <person name="Van de Peer Y."/>
            <person name="Mizrachi E."/>
        </authorList>
    </citation>
    <scope>NUCLEOTIDE SEQUENCE</scope>
    <source>
        <tissue evidence="2">Young leaves</tissue>
    </source>
</reference>
<dbReference type="InterPro" id="IPR006886">
    <property type="entry name" value="RNA_pol_III_Rpc5"/>
</dbReference>
<dbReference type="Proteomes" id="UP001141806">
    <property type="component" value="Unassembled WGS sequence"/>
</dbReference>
<dbReference type="PANTHER" id="PTHR12069:SF0">
    <property type="entry name" value="DNA-DIRECTED RNA POLYMERASE III SUBUNIT RPC5"/>
    <property type="match status" value="1"/>
</dbReference>
<name>A0A9Q0K8Q1_9MAGN</name>
<dbReference type="Pfam" id="PF04801">
    <property type="entry name" value="RPC5"/>
    <property type="match status" value="1"/>
</dbReference>
<dbReference type="GO" id="GO:0042797">
    <property type="term" value="P:tRNA transcription by RNA polymerase III"/>
    <property type="evidence" value="ECO:0007669"/>
    <property type="project" value="TreeGrafter"/>
</dbReference>
<evidence type="ECO:0000313" key="3">
    <source>
        <dbReference type="Proteomes" id="UP001141806"/>
    </source>
</evidence>
<comment type="caution">
    <text evidence="2">The sequence shown here is derived from an EMBL/GenBank/DDBJ whole genome shotgun (WGS) entry which is preliminary data.</text>
</comment>
<feature type="compositionally biased region" description="Polar residues" evidence="1">
    <location>
        <begin position="70"/>
        <end position="82"/>
    </location>
</feature>
<dbReference type="OrthoDB" id="340681at2759"/>
<evidence type="ECO:0008006" key="4">
    <source>
        <dbReference type="Google" id="ProtNLM"/>
    </source>
</evidence>
<dbReference type="EMBL" id="JAMYWD010000007">
    <property type="protein sequence ID" value="KAJ4965966.1"/>
    <property type="molecule type" value="Genomic_DNA"/>
</dbReference>
<keyword evidence="3" id="KW-1185">Reference proteome</keyword>
<feature type="region of interest" description="Disordered" evidence="1">
    <location>
        <begin position="505"/>
        <end position="532"/>
    </location>
</feature>
<sequence>MDLDLDDLGIDGPGDSRKPASRPSRFIPKSSKLKPKPKEEPDPQLPPTLLPKKQDESSIPSFDAAVKSVSEPSPSSTLNNFNEVERKEERTEEQVFEDAMEIGGDEDAVVREIEVFFTPSPLDNNTQLYVLQYPLRPSWRPYELDERCEQVRVKPKSSQMEVDLSLNVDDSSSYDANAPDNLRTTKQTLATAWKPPVTPGYAVGLMMGNKLHLNPVHAVVQLRPSMEHLKSGGQKKKGNVASDVEANIKSNEKKEESAGQSKKQGKLTRTSDELDSDESWVSLEYHGRDSSFSSRYRRKMAAEESSPISFSMSPYDFVNSLCPGTTTSNNRAKGPSRRHLLSLPLEERFKPYLSEGPEVHRFIALKHLAPDESNEDVILVLQKHAYLVQGLWVTASSLLCEGVQCLARDYILLLFSKNPLISYKQLDLSGISKEILRRVLNPLAVERPSFKNWKLKEPTDVSFIKEHPDVVREQERLWEKREKNIMGHMSGARKGGTAMRNSLKSTMTNRPEASSSDQGAKRSVNGTVSSETVSISDETREALPRALVEVFRIHKVCSLQLIREGLRDLALSKSNLPKADPRAAIAAAKGADAHLPELQAVINQVAVNIHGVYVLKSSLDHSDSNPLRSVIIKLFCAKEPNGTLKKADVVQAAKIDLKRDIKDAEFTKVISELCVARDSFSSGIGSSMEPWQFCRDFC</sequence>
<dbReference type="GO" id="GO:0005666">
    <property type="term" value="C:RNA polymerase III complex"/>
    <property type="evidence" value="ECO:0007669"/>
    <property type="project" value="TreeGrafter"/>
</dbReference>
<accession>A0A9Q0K8Q1</accession>
<protein>
    <recommendedName>
        <fullName evidence="4">DNA-directed RNA polymerase III subunit RPC5</fullName>
    </recommendedName>
</protein>
<dbReference type="PANTHER" id="PTHR12069">
    <property type="entry name" value="DNA-DIRECTED RNA POLYMERASES III 80 KDA POLYPEPTIDE RNA POLYMERASE III SUBUNIT 5"/>
    <property type="match status" value="1"/>
</dbReference>
<organism evidence="2 3">
    <name type="scientific">Protea cynaroides</name>
    <dbReference type="NCBI Taxonomy" id="273540"/>
    <lineage>
        <taxon>Eukaryota</taxon>
        <taxon>Viridiplantae</taxon>
        <taxon>Streptophyta</taxon>
        <taxon>Embryophyta</taxon>
        <taxon>Tracheophyta</taxon>
        <taxon>Spermatophyta</taxon>
        <taxon>Magnoliopsida</taxon>
        <taxon>Proteales</taxon>
        <taxon>Proteaceae</taxon>
        <taxon>Protea</taxon>
    </lineage>
</organism>
<evidence type="ECO:0000313" key="2">
    <source>
        <dbReference type="EMBL" id="KAJ4965966.1"/>
    </source>
</evidence>
<evidence type="ECO:0000256" key="1">
    <source>
        <dbReference type="SAM" id="MobiDB-lite"/>
    </source>
</evidence>
<feature type="region of interest" description="Disordered" evidence="1">
    <location>
        <begin position="1"/>
        <end position="92"/>
    </location>
</feature>
<dbReference type="AlphaFoldDB" id="A0A9Q0K8Q1"/>
<gene>
    <name evidence="2" type="ORF">NE237_017815</name>
</gene>
<feature type="compositionally biased region" description="Basic and acidic residues" evidence="1">
    <location>
        <begin position="83"/>
        <end position="92"/>
    </location>
</feature>